<dbReference type="SUPFAM" id="SSF48452">
    <property type="entry name" value="TPR-like"/>
    <property type="match status" value="1"/>
</dbReference>
<feature type="region of interest" description="Disordered" evidence="1">
    <location>
        <begin position="417"/>
        <end position="436"/>
    </location>
</feature>
<dbReference type="Pfam" id="PF14559">
    <property type="entry name" value="TPR_19"/>
    <property type="match status" value="1"/>
</dbReference>
<proteinExistence type="predicted"/>
<dbReference type="RefSeq" id="WP_279241205.1">
    <property type="nucleotide sequence ID" value="NZ_CP036501.1"/>
</dbReference>
<dbReference type="Gene3D" id="3.10.350.10">
    <property type="entry name" value="LysM domain"/>
    <property type="match status" value="1"/>
</dbReference>
<dbReference type="InterPro" id="IPR011990">
    <property type="entry name" value="TPR-like_helical_dom_sf"/>
</dbReference>
<feature type="region of interest" description="Disordered" evidence="1">
    <location>
        <begin position="572"/>
        <end position="596"/>
    </location>
</feature>
<evidence type="ECO:0000256" key="1">
    <source>
        <dbReference type="SAM" id="MobiDB-lite"/>
    </source>
</evidence>
<dbReference type="InterPro" id="IPR020011">
    <property type="entry name" value="FimV_C"/>
</dbReference>
<protein>
    <submittedName>
        <fullName evidence="3">Tetratricopeptide repeat protein</fullName>
    </submittedName>
</protein>
<dbReference type="NCBIfam" id="TIGR03505">
    <property type="entry name" value="FimV_core"/>
    <property type="match status" value="1"/>
</dbReference>
<organism evidence="3 4">
    <name type="scientific">Candidatus Paraluminiphilus aquimaris</name>
    <dbReference type="NCBI Taxonomy" id="2518994"/>
    <lineage>
        <taxon>Bacteria</taxon>
        <taxon>Pseudomonadati</taxon>
        <taxon>Pseudomonadota</taxon>
        <taxon>Gammaproteobacteria</taxon>
        <taxon>Cellvibrionales</taxon>
        <taxon>Halieaceae</taxon>
        <taxon>Candidatus Paraluminiphilus</taxon>
    </lineage>
</organism>
<evidence type="ECO:0000259" key="2">
    <source>
        <dbReference type="Pfam" id="PF25800"/>
    </source>
</evidence>
<dbReference type="Gene3D" id="1.20.58.2200">
    <property type="match status" value="1"/>
</dbReference>
<dbReference type="InterPro" id="IPR057840">
    <property type="entry name" value="FimV_N"/>
</dbReference>
<feature type="domain" description="FimV N-terminal" evidence="2">
    <location>
        <begin position="26"/>
        <end position="130"/>
    </location>
</feature>
<dbReference type="InterPro" id="IPR018392">
    <property type="entry name" value="LysM"/>
</dbReference>
<dbReference type="Gene3D" id="1.25.40.10">
    <property type="entry name" value="Tetratricopeptide repeat domain"/>
    <property type="match status" value="1"/>
</dbReference>
<dbReference type="InterPro" id="IPR038440">
    <property type="entry name" value="FimV_C_sf"/>
</dbReference>
<dbReference type="Pfam" id="PF25800">
    <property type="entry name" value="FimV_N"/>
    <property type="match status" value="1"/>
</dbReference>
<dbReference type="CDD" id="cd00118">
    <property type="entry name" value="LysM"/>
    <property type="match status" value="1"/>
</dbReference>
<dbReference type="Proteomes" id="UP001317963">
    <property type="component" value="Chromosome"/>
</dbReference>
<name>A0ABY6Q6W5_9GAMM</name>
<dbReference type="InterPro" id="IPR036779">
    <property type="entry name" value="LysM_dom_sf"/>
</dbReference>
<gene>
    <name evidence="3" type="ORF">E0F26_08335</name>
</gene>
<dbReference type="NCBIfam" id="TIGR03504">
    <property type="entry name" value="FimV_Cterm"/>
    <property type="match status" value="1"/>
</dbReference>
<reference evidence="3 4" key="1">
    <citation type="submission" date="2019-02" db="EMBL/GenBank/DDBJ databases">
        <title>Halieaceae_genomes.</title>
        <authorList>
            <person name="Li S.-H."/>
        </authorList>
    </citation>
    <scope>NUCLEOTIDE SEQUENCE [LARGE SCALE GENOMIC DNA]</scope>
    <source>
        <strain evidence="3 4">JH123</strain>
    </source>
</reference>
<evidence type="ECO:0000313" key="4">
    <source>
        <dbReference type="Proteomes" id="UP001317963"/>
    </source>
</evidence>
<evidence type="ECO:0000313" key="3">
    <source>
        <dbReference type="EMBL" id="UZP74745.1"/>
    </source>
</evidence>
<dbReference type="InterPro" id="IPR020012">
    <property type="entry name" value="LysM_FimV"/>
</dbReference>
<keyword evidence="4" id="KW-1185">Reference proteome</keyword>
<dbReference type="EMBL" id="CP036501">
    <property type="protein sequence ID" value="UZP74745.1"/>
    <property type="molecule type" value="Genomic_DNA"/>
</dbReference>
<sequence length="643" mass="68446">MTSRRFYRLFSGGLGLFLSQTALAIGIGDIAVDSYVNEPLSARIAILDPKDVSESEVIASLASLADFERLDVERHYSLSSLVFEADIGSSESANIRVTTKDPVREPYLNFLVELKWPEGRVLREYTVFLDLRPDQVAQVRQSGGAIARRTRAEERLAPGTYRVAPNDTLGAIAAKFRVDDLSIDQMMLAIKEANAGKFLRDNINGIRAGVLLDIPTSVSPSLTAGEAAQQVVDQWVEWKNPAAPRGLRIVADNELERPEEDMQVPSGSQSIVAVNSPPAVLPAGAASPAPTQNPVSNGDVADLAAIEARLETLSEQLIEIRSVVADKDQQIASLKAELAARPVIASEQPSTAADQAAEAAEVQSDSNVVWWGLLALALGAAGYRLRHRLSSSSEAVSGHYGASDAKKTDNALDELLPVPAQSSKLNPRSDSEASKGYGESLLTGYAADQSLSDAIAEADIYVAYGRHQHALDTLEAASAAEPTNASGLLKMLEIYISLDRIEEAQGLLQAIEQSGDRDALLTATDQLSNISGVLTGDSASQALAAEVSPPEVAVDSEASLDVDISLDIEFQEAAQPESVTPKESDASSMLDTEEDPAETALDLARAYLDMGDKTGAKELLETAISMGDDAQVEVAKQLLASIE</sequence>
<accession>A0ABY6Q6W5</accession>